<evidence type="ECO:0000313" key="3">
    <source>
        <dbReference type="Proteomes" id="UP000236497"/>
    </source>
</evidence>
<reference evidence="2 3" key="1">
    <citation type="submission" date="2015-06" db="EMBL/GenBank/DDBJ databases">
        <authorList>
            <person name="Wibberg Daniel"/>
        </authorList>
    </citation>
    <scope>NUCLEOTIDE SEQUENCE [LARGE SCALE GENOMIC DNA]</scope>
    <source>
        <strain evidence="2 3">T3/55T</strain>
    </source>
</reference>
<gene>
    <name evidence="2" type="ORF">HHT355_2145</name>
</gene>
<dbReference type="Proteomes" id="UP000236497">
    <property type="component" value="Unassembled WGS sequence"/>
</dbReference>
<dbReference type="OrthoDB" id="1767083at2"/>
<proteinExistence type="predicted"/>
<dbReference type="AlphaFoldDB" id="A0A0H5SY83"/>
<dbReference type="RefSeq" id="WP_103203432.1">
    <property type="nucleotide sequence ID" value="NZ_CVTD020000024.1"/>
</dbReference>
<sequence>MGFFVTFGIVIIFVLWLNYEIRKNNRLAKKSSEEFWEKEANANMSRKTDISNLDYIRIPYEKLPLNDTPDDTINFYRDTILSQSDKKILNLSGFSNTELKLKYGAANLSKLSEYDNNFTVLVATLHKWGERLYQQGYHNEALAVLEAAVDCKSDVRKTYELLAQIYMAHGSPDKIDNLIDAINRINIAGKENLVLKLNNIKNKI</sequence>
<evidence type="ECO:0000256" key="1">
    <source>
        <dbReference type="SAM" id="Phobius"/>
    </source>
</evidence>
<dbReference type="InterPro" id="IPR011990">
    <property type="entry name" value="TPR-like_helical_dom_sf"/>
</dbReference>
<evidence type="ECO:0000313" key="2">
    <source>
        <dbReference type="EMBL" id="CRZ35343.1"/>
    </source>
</evidence>
<accession>A0A0H5SY83</accession>
<keyword evidence="3" id="KW-1185">Reference proteome</keyword>
<name>A0A0H5SY83_HERHM</name>
<keyword evidence="1" id="KW-0472">Membrane</keyword>
<dbReference type="SUPFAM" id="SSF48452">
    <property type="entry name" value="TPR-like"/>
    <property type="match status" value="1"/>
</dbReference>
<protein>
    <recommendedName>
        <fullName evidence="4">Tetratricopeptide repeat protein</fullName>
    </recommendedName>
</protein>
<dbReference type="EMBL" id="CVTD020000024">
    <property type="protein sequence ID" value="CRZ35343.1"/>
    <property type="molecule type" value="Genomic_DNA"/>
</dbReference>
<evidence type="ECO:0008006" key="4">
    <source>
        <dbReference type="Google" id="ProtNLM"/>
    </source>
</evidence>
<keyword evidence="1" id="KW-0812">Transmembrane</keyword>
<organism evidence="2 3">
    <name type="scientific">Herbinix hemicellulosilytica</name>
    <dbReference type="NCBI Taxonomy" id="1564487"/>
    <lineage>
        <taxon>Bacteria</taxon>
        <taxon>Bacillati</taxon>
        <taxon>Bacillota</taxon>
        <taxon>Clostridia</taxon>
        <taxon>Lachnospirales</taxon>
        <taxon>Lachnospiraceae</taxon>
        <taxon>Herbinix</taxon>
    </lineage>
</organism>
<feature type="transmembrane region" description="Helical" evidence="1">
    <location>
        <begin position="6"/>
        <end position="21"/>
    </location>
</feature>
<keyword evidence="1" id="KW-1133">Transmembrane helix</keyword>
<dbReference type="Gene3D" id="1.25.40.10">
    <property type="entry name" value="Tetratricopeptide repeat domain"/>
    <property type="match status" value="1"/>
</dbReference>